<proteinExistence type="inferred from homology"/>
<organism evidence="7">
    <name type="scientific">Sphingomonas paucimobilis</name>
    <name type="common">Pseudomonas paucimobilis</name>
    <dbReference type="NCBI Taxonomy" id="13689"/>
    <lineage>
        <taxon>Bacteria</taxon>
        <taxon>Pseudomonadati</taxon>
        <taxon>Pseudomonadota</taxon>
        <taxon>Alphaproteobacteria</taxon>
        <taxon>Sphingomonadales</taxon>
        <taxon>Sphingomonadaceae</taxon>
        <taxon>Sphingomonas</taxon>
    </lineage>
</organism>
<comment type="catalytic activity">
    <reaction evidence="5">
        <text>1-haloalkane + H2O = a halide anion + a primary alcohol + H(+)</text>
        <dbReference type="Rhea" id="RHEA:19081"/>
        <dbReference type="ChEBI" id="CHEBI:15377"/>
        <dbReference type="ChEBI" id="CHEBI:15378"/>
        <dbReference type="ChEBI" id="CHEBI:15734"/>
        <dbReference type="ChEBI" id="CHEBI:16042"/>
        <dbReference type="ChEBI" id="CHEBI:18060"/>
        <dbReference type="EC" id="3.8.1.5"/>
    </reaction>
</comment>
<dbReference type="GO" id="GO:0018786">
    <property type="term" value="F:haloalkane dehalogenase activity"/>
    <property type="evidence" value="ECO:0007669"/>
    <property type="project" value="UniProtKB-UniRule"/>
</dbReference>
<evidence type="ECO:0000256" key="1">
    <source>
        <dbReference type="ARBA" id="ARBA00007213"/>
    </source>
</evidence>
<name>Q5EDI0_SPHPI</name>
<dbReference type="PANTHER" id="PTHR43329">
    <property type="entry name" value="EPOXIDE HYDROLASE"/>
    <property type="match status" value="1"/>
</dbReference>
<comment type="function">
    <text evidence="5">Catalyzes hydrolytic cleavage of carbon-halogen bonds in halogenated aliphatic compounds, leading to the formation of the corresponding primary alcohols, halide ions and protons.</text>
</comment>
<feature type="active site" description="Proton donor" evidence="5">
    <location>
        <position position="132"/>
    </location>
</feature>
<dbReference type="SUPFAM" id="SSF53474">
    <property type="entry name" value="alpha/beta-Hydrolases"/>
    <property type="match status" value="1"/>
</dbReference>
<dbReference type="HAMAP" id="MF_01231">
    <property type="entry name" value="Haloalk_dehal_type2"/>
    <property type="match status" value="1"/>
</dbReference>
<protein>
    <recommendedName>
        <fullName evidence="3 5">Haloalkane dehalogenase</fullName>
        <ecNumber evidence="3 5">3.8.1.5</ecNumber>
    </recommendedName>
</protein>
<dbReference type="NCBIfam" id="NF002938">
    <property type="entry name" value="PRK03592.1"/>
    <property type="match status" value="1"/>
</dbReference>
<feature type="domain" description="AB hydrolase-1" evidence="6">
    <location>
        <begin position="31"/>
        <end position="279"/>
    </location>
</feature>
<dbReference type="InterPro" id="IPR029058">
    <property type="entry name" value="AB_hydrolase_fold"/>
</dbReference>
<feature type="active site" description="Proton acceptor" evidence="5">
    <location>
        <position position="272"/>
    </location>
</feature>
<dbReference type="Pfam" id="PF00561">
    <property type="entry name" value="Abhydrolase_1"/>
    <property type="match status" value="1"/>
</dbReference>
<accession>Q5EDI0</accession>
<evidence type="ECO:0000256" key="2">
    <source>
        <dbReference type="ARBA" id="ARBA00011245"/>
    </source>
</evidence>
<evidence type="ECO:0000313" key="7">
    <source>
        <dbReference type="EMBL" id="AAX07227.1"/>
    </source>
</evidence>
<comment type="similarity">
    <text evidence="1 5">Belongs to the haloalkane dehalogenase family. Type 2 subfamily.</text>
</comment>
<evidence type="ECO:0000256" key="4">
    <source>
        <dbReference type="ARBA" id="ARBA00022801"/>
    </source>
</evidence>
<dbReference type="AlphaFoldDB" id="Q5EDI0"/>
<reference evidence="7" key="1">
    <citation type="submission" date="2005-01" db="EMBL/GenBank/DDBJ databases">
        <authorList>
            <person name="Lal R."/>
            <person name="Pal R."/>
            <person name="Sharma P."/>
            <person name="Malhotra S."/>
            <person name="Kumari R."/>
            <person name="Raina V."/>
            <person name="Dogra C."/>
        </authorList>
    </citation>
    <scope>NUCLEOTIDE SEQUENCE</scope>
    <source>
        <strain evidence="7">Sp+</strain>
    </source>
</reference>
<dbReference type="InterPro" id="IPR000639">
    <property type="entry name" value="Epox_hydrolase-like"/>
</dbReference>
<dbReference type="InterPro" id="IPR023594">
    <property type="entry name" value="Haloalkane_dehalogenase_2"/>
</dbReference>
<keyword evidence="4 5" id="KW-0378">Hydrolase</keyword>
<dbReference type="EMBL" id="AY903216">
    <property type="protein sequence ID" value="AAX07227.1"/>
    <property type="molecule type" value="Genomic_DNA"/>
</dbReference>
<feature type="active site" description="Nucleophile" evidence="5">
    <location>
        <position position="108"/>
    </location>
</feature>
<dbReference type="InterPro" id="IPR000073">
    <property type="entry name" value="AB_hydrolase_1"/>
</dbReference>
<evidence type="ECO:0000256" key="5">
    <source>
        <dbReference type="HAMAP-Rule" id="MF_01231"/>
    </source>
</evidence>
<dbReference type="EC" id="3.8.1.5" evidence="3 5"/>
<evidence type="ECO:0000256" key="3">
    <source>
        <dbReference type="ARBA" id="ARBA00012065"/>
    </source>
</evidence>
<dbReference type="Gene3D" id="3.40.50.1820">
    <property type="entry name" value="alpha/beta hydrolase"/>
    <property type="match status" value="1"/>
</dbReference>
<dbReference type="PRINTS" id="PR00412">
    <property type="entry name" value="EPOXHYDRLASE"/>
</dbReference>
<dbReference type="ESTHER" id="sphpi-linb">
    <property type="family name" value="Haloalkane_dehalogenase-HLD2"/>
</dbReference>
<evidence type="ECO:0000259" key="6">
    <source>
        <dbReference type="Pfam" id="PF00561"/>
    </source>
</evidence>
<gene>
    <name evidence="7" type="primary">linB</name>
    <name evidence="5" type="synonym">dhaA</name>
</gene>
<comment type="subunit">
    <text evidence="2 5">Monomer.</text>
</comment>
<sequence>MSLGAKPFGEKKFIEIKGRRMAYIDEGTGDPILFQHGNPTSSYLWRNIMPHCAGLGRLIACDLIGMGDSDKLDPSGPERYTYAEHRDYLDALWEALDLGDRVVLVVHDWGSALGFDWARRHRERVQGIAYMEALAMPIEWADFPEQDRDLFQAFRSQAGEELVLQDNVFVEQVLPGLILRPLSEAEMAAYREPFLAAGEARRPTLSWPRQIPIAGTPADVVAIARDYAGWLSESPIPKLFINAEPGSLTTGRMRDFCRTWPNQTEITVAGAHFIQEDSPDEIGAAIAAFVRRLRPA</sequence>